<protein>
    <submittedName>
        <fullName evidence="2">GTPase domain-containing protein</fullName>
    </submittedName>
</protein>
<dbReference type="Proteomes" id="UP001370348">
    <property type="component" value="Chromosome"/>
</dbReference>
<name>A0ABZ2LJE8_9BACT</name>
<evidence type="ECO:0000313" key="2">
    <source>
        <dbReference type="EMBL" id="WXB10865.1"/>
    </source>
</evidence>
<dbReference type="PANTHER" id="PTHR42708">
    <property type="entry name" value="ATP/GTP-BINDING PROTEIN-RELATED"/>
    <property type="match status" value="1"/>
</dbReference>
<dbReference type="Gene3D" id="3.40.50.300">
    <property type="entry name" value="P-loop containing nucleotide triphosphate hydrolases"/>
    <property type="match status" value="1"/>
</dbReference>
<accession>A0ABZ2LJE8</accession>
<keyword evidence="3" id="KW-1185">Reference proteome</keyword>
<dbReference type="PANTHER" id="PTHR42708:SF1">
    <property type="entry name" value="GLIDING MOTILITY PROTEIN MGLA"/>
    <property type="match status" value="1"/>
</dbReference>
<dbReference type="CDD" id="cd00882">
    <property type="entry name" value="Ras_like_GTPase"/>
    <property type="match status" value="1"/>
</dbReference>
<evidence type="ECO:0000313" key="3">
    <source>
        <dbReference type="Proteomes" id="UP001370348"/>
    </source>
</evidence>
<feature type="region of interest" description="Disordered" evidence="1">
    <location>
        <begin position="151"/>
        <end position="226"/>
    </location>
</feature>
<dbReference type="InterPro" id="IPR027417">
    <property type="entry name" value="P-loop_NTPase"/>
</dbReference>
<reference evidence="2 3" key="1">
    <citation type="submission" date="2021-12" db="EMBL/GenBank/DDBJ databases">
        <title>Discovery of the Pendulisporaceae a myxobacterial family with distinct sporulation behavior and unique specialized metabolism.</title>
        <authorList>
            <person name="Garcia R."/>
            <person name="Popoff A."/>
            <person name="Bader C.D."/>
            <person name="Loehr J."/>
            <person name="Walesch S."/>
            <person name="Walt C."/>
            <person name="Boldt J."/>
            <person name="Bunk B."/>
            <person name="Haeckl F.J.F.P.J."/>
            <person name="Gunesch A.P."/>
            <person name="Birkelbach J."/>
            <person name="Nuebel U."/>
            <person name="Pietschmann T."/>
            <person name="Bach T."/>
            <person name="Mueller R."/>
        </authorList>
    </citation>
    <scope>NUCLEOTIDE SEQUENCE [LARGE SCALE GENOMIC DNA]</scope>
    <source>
        <strain evidence="2 3">MSr11954</strain>
    </source>
</reference>
<dbReference type="SUPFAM" id="SSF52540">
    <property type="entry name" value="P-loop containing nucleoside triphosphate hydrolases"/>
    <property type="match status" value="1"/>
</dbReference>
<dbReference type="InterPro" id="IPR052705">
    <property type="entry name" value="Gliding_Motility_GTPase"/>
</dbReference>
<sequence length="346" mass="37306">MTVRLQLFTVPGQVYYSATRKLVLTGADGIVFVADSQGARLDANQESLEDLNANLADHGRALSQMPHAFQWNKRDLADVVSEDELDRRFNLFSAPSVGTVATRGDGVFEGLEQITKLTMETYREELPNRREIIMLLDDETSGIADAIRGLAESPRPKPDARPQMAQPHDKRSPVVRASPVARPSPVGQAAHALARDPDGPQPRPALARGDGSQSGSYLVPTVSPSSQGGTVFTMAELWPEADRDAVRKCEHLLGAHDALGAIMACDVLLTRVLASAAGLGGSVDAPRDPGLVCLLLGLDGRRYLKFRSLVRAARQSDEVGFRDALECYSFVVEARRNATGLAATVI</sequence>
<dbReference type="RefSeq" id="WP_394820485.1">
    <property type="nucleotide sequence ID" value="NZ_CP089984.1"/>
</dbReference>
<proteinExistence type="predicted"/>
<dbReference type="EMBL" id="CP089984">
    <property type="protein sequence ID" value="WXB10865.1"/>
    <property type="molecule type" value="Genomic_DNA"/>
</dbReference>
<evidence type="ECO:0000256" key="1">
    <source>
        <dbReference type="SAM" id="MobiDB-lite"/>
    </source>
</evidence>
<feature type="compositionally biased region" description="Polar residues" evidence="1">
    <location>
        <begin position="211"/>
        <end position="226"/>
    </location>
</feature>
<gene>
    <name evidence="2" type="ORF">LZC94_23620</name>
</gene>
<organism evidence="2 3">
    <name type="scientific">Pendulispora albinea</name>
    <dbReference type="NCBI Taxonomy" id="2741071"/>
    <lineage>
        <taxon>Bacteria</taxon>
        <taxon>Pseudomonadati</taxon>
        <taxon>Myxococcota</taxon>
        <taxon>Myxococcia</taxon>
        <taxon>Myxococcales</taxon>
        <taxon>Sorangiineae</taxon>
        <taxon>Pendulisporaceae</taxon>
        <taxon>Pendulispora</taxon>
    </lineage>
</organism>